<gene>
    <name evidence="1" type="ORF">HMPREF9332_00809</name>
</gene>
<dbReference type="InterPro" id="IPR005046">
    <property type="entry name" value="DUF285"/>
</dbReference>
<dbReference type="Pfam" id="PF03382">
    <property type="entry name" value="DUF285"/>
    <property type="match status" value="1"/>
</dbReference>
<proteinExistence type="predicted"/>
<comment type="caution">
    <text evidence="1">The sequence shown here is derived from an EMBL/GenBank/DDBJ whole genome shotgun (WGS) entry which is preliminary data.</text>
</comment>
<protein>
    <recommendedName>
        <fullName evidence="3">Bacterial surface protein 26-residue</fullName>
    </recommendedName>
</protein>
<reference evidence="1 2" key="1">
    <citation type="submission" date="2011-08" db="EMBL/GenBank/DDBJ databases">
        <title>The Genome Sequence of Prevotella sp. oral taxon 302 str. F0323.</title>
        <authorList>
            <consortium name="The Broad Institute Genome Sequencing Platform"/>
            <person name="Earl A."/>
            <person name="Ward D."/>
            <person name="Feldgarden M."/>
            <person name="Gevers D."/>
            <person name="Izard J."/>
            <person name="Blanton J.M."/>
            <person name="Baranova O.V."/>
            <person name="Tanner A.C."/>
            <person name="Dewhirst F.E."/>
            <person name="Young S.K."/>
            <person name="Zeng Q."/>
            <person name="Gargeya S."/>
            <person name="Fitzgerald M."/>
            <person name="Haas B."/>
            <person name="Abouelleil A."/>
            <person name="Alvarado L."/>
            <person name="Arachchi H.M."/>
            <person name="Berlin A."/>
            <person name="Brown A."/>
            <person name="Chapman S.B."/>
            <person name="Chen Z."/>
            <person name="Dunbar C."/>
            <person name="Freedman E."/>
            <person name="Gearin G."/>
            <person name="Gellesch M."/>
            <person name="Goldberg J."/>
            <person name="Griggs A."/>
            <person name="Gujja S."/>
            <person name="Heiman D."/>
            <person name="Howarth C."/>
            <person name="Larson L."/>
            <person name="Lui A."/>
            <person name="MacDonald P.J.P."/>
            <person name="Montmayeur A."/>
            <person name="Murphy C."/>
            <person name="Neiman D."/>
            <person name="Pearson M."/>
            <person name="Priest M."/>
            <person name="Roberts A."/>
            <person name="Saif S."/>
            <person name="Shea T."/>
            <person name="Shenoy N."/>
            <person name="Sisk P."/>
            <person name="Stolte C."/>
            <person name="Sykes S."/>
            <person name="Wortman J."/>
            <person name="Nusbaum C."/>
            <person name="Birren B."/>
        </authorList>
    </citation>
    <scope>NUCLEOTIDE SEQUENCE [LARGE SCALE GENOMIC DNA]</scope>
    <source>
        <strain evidence="1 2">F0323</strain>
    </source>
</reference>
<dbReference type="InterPro" id="IPR011889">
    <property type="entry name" value="Liste_lipo_26"/>
</dbReference>
<dbReference type="PATRIC" id="fig|679199.3.peg.877"/>
<dbReference type="Proteomes" id="UP000015993">
    <property type="component" value="Unassembled WGS sequence"/>
</dbReference>
<sequence length="330" mass="36625">MALLVFPLSAQAQSKEAYVVKSSDETTLTFYYDTQRASRAGTVWGIEQEKEDENYNTYHAWTGTWDEPEAKVLKAVFDASFKDFRPTATDRWFLYFPNLKEIKGLENLNTSEVTEMNAMFSYCGSLSSLDLSSFNTSAVTTMSSMFASCGKLTTLNISNFDTKNVKEMSDMFNSCLALTDLNLSSFNTSAVTDMSAMFYGCEKLSKLDLSHFDTKKVKAMMYMFKGCAALQTIYCNDAWACGVSDEMFLGCTNLKGAVPYNENNVDVSMANPETGYFTKKGSTGVATATTDGNASIQAIYSTNGKRLNELQRGLNIVRMSNGTTQKILRK</sequence>
<dbReference type="eggNOG" id="COG4886">
    <property type="taxonomic scope" value="Bacteria"/>
</dbReference>
<dbReference type="SUPFAM" id="SSF52047">
    <property type="entry name" value="RNI-like"/>
    <property type="match status" value="1"/>
</dbReference>
<evidence type="ECO:0000313" key="1">
    <source>
        <dbReference type="EMBL" id="EHG23057.1"/>
    </source>
</evidence>
<evidence type="ECO:0008006" key="3">
    <source>
        <dbReference type="Google" id="ProtNLM"/>
    </source>
</evidence>
<dbReference type="EMBL" id="ACZK01000016">
    <property type="protein sequence ID" value="EHG23057.1"/>
    <property type="molecule type" value="Genomic_DNA"/>
</dbReference>
<dbReference type="STRING" id="679199.HMPREF9332_00809"/>
<dbReference type="AlphaFoldDB" id="G5GB58"/>
<dbReference type="HOGENOM" id="CLU_072742_0_0_10"/>
<dbReference type="Gene3D" id="3.80.10.10">
    <property type="entry name" value="Ribonuclease Inhibitor"/>
    <property type="match status" value="1"/>
</dbReference>
<dbReference type="InterPro" id="IPR032675">
    <property type="entry name" value="LRR_dom_sf"/>
</dbReference>
<accession>G5GB58</accession>
<organism evidence="1 2">
    <name type="scientific">Alloprevotella rava F0323</name>
    <dbReference type="NCBI Taxonomy" id="679199"/>
    <lineage>
        <taxon>Bacteria</taxon>
        <taxon>Pseudomonadati</taxon>
        <taxon>Bacteroidota</taxon>
        <taxon>Bacteroidia</taxon>
        <taxon>Bacteroidales</taxon>
        <taxon>Prevotellaceae</taxon>
        <taxon>Alloprevotella</taxon>
    </lineage>
</organism>
<dbReference type="NCBIfam" id="TIGR02167">
    <property type="entry name" value="Liste_lipo_26"/>
    <property type="match status" value="4"/>
</dbReference>
<keyword evidence="2" id="KW-1185">Reference proteome</keyword>
<evidence type="ECO:0000313" key="2">
    <source>
        <dbReference type="Proteomes" id="UP000015993"/>
    </source>
</evidence>
<name>G5GB58_9BACT</name>